<dbReference type="Pfam" id="PF00400">
    <property type="entry name" value="WD40"/>
    <property type="match status" value="3"/>
</dbReference>
<organism evidence="5 6">
    <name type="scientific">Monodelphis domestica</name>
    <name type="common">Gray short-tailed opossum</name>
    <dbReference type="NCBI Taxonomy" id="13616"/>
    <lineage>
        <taxon>Eukaryota</taxon>
        <taxon>Metazoa</taxon>
        <taxon>Chordata</taxon>
        <taxon>Craniata</taxon>
        <taxon>Vertebrata</taxon>
        <taxon>Euteleostomi</taxon>
        <taxon>Mammalia</taxon>
        <taxon>Metatheria</taxon>
        <taxon>Didelphimorphia</taxon>
        <taxon>Didelphidae</taxon>
        <taxon>Monodelphis</taxon>
    </lineage>
</organism>
<dbReference type="Proteomes" id="UP000002280">
    <property type="component" value="Chromosome 3"/>
</dbReference>
<dbReference type="InterPro" id="IPR019775">
    <property type="entry name" value="WD40_repeat_CS"/>
</dbReference>
<name>A0A5F8GHT7_MONDO</name>
<sequence length="801" mass="88875">MEAKSQGATSVENTTSTATSTTSGSFSSNELWWSIMPLTRARRLWSILRDSLEYLVERMKRDELQVSHLRHGLEPLRRLEVPQGLVAATQDAERSLLVLLDSQSQVHLHAEDGWTRGHIQLPIKLTGLVALVGFQHMGQNSGHFFGWGPKGVVVMDKDLQLLSFNSLDPSRIPVCCALLPGMGMVATGEVGGGLSIWEFRGGGHRLVLKNSVPPLPHPPQSGPHALSRIALDTAPHGIFPHCFAISGTDLIVFDLGTCSVVEVRRKLHKTVMSDVVYCEAAEAVVTGSRDSTVKVWEADWQIRSVFVGHRGPVTALAVLPGTSLLLSASQDLTLRTWNLEVAQQVGEVSFRSQSENVYYLWPPSHPGAPLLAQGLVFAELWLVRELHHMVATFSCNVKDLQLVPLPQQADHDILPRRLVGTCSDGTVRILTPDGQVITTMLLQPPNEAIATAYCMPREVLLVLTNKGVVLRGNATRCPISVVHRFQPPELPKGQPCCLHLISHVPDLIHANMTWEKTQQYGGEVQRNDFFGTIWEDKNRFLPVLGYTDGMITVFDWHTFGGSFTQKPTTQAPLVNNSWNSASHFSFWGVGTDMTIKMWGIYPYSEESLTLLRTFFCHQPTVALCPVPLWGTEAREDPQRALYRLGQNTSSDSDQSRYDHHPQDDSSDHITGLCCCSYLKLYASSSLDCTLRIWTEDNKLLRVLHLTTPPESITFCNDKGDLILALGSQLHLLSHRLYLPTSYLVKVLCRKEPFCKPEIILPLTNPELLTPEDLKRLEGLALPTMGSDQSPSSSSHTSFSPQ</sequence>
<dbReference type="OMA" id="ELWWSIM"/>
<evidence type="ECO:0000313" key="6">
    <source>
        <dbReference type="Proteomes" id="UP000002280"/>
    </source>
</evidence>
<dbReference type="Bgee" id="ENSMODG00000046740">
    <property type="expression patterns" value="Expressed in spermatid and 6 other cell types or tissues"/>
</dbReference>
<dbReference type="PROSITE" id="PS50294">
    <property type="entry name" value="WD_REPEATS_REGION"/>
    <property type="match status" value="2"/>
</dbReference>
<feature type="region of interest" description="Disordered" evidence="4">
    <location>
        <begin position="647"/>
        <end position="666"/>
    </location>
</feature>
<keyword evidence="1 3" id="KW-0853">WD repeat</keyword>
<dbReference type="InterPro" id="IPR001680">
    <property type="entry name" value="WD40_rpt"/>
</dbReference>
<dbReference type="InParanoid" id="A0A5F8GHT7"/>
<feature type="region of interest" description="Disordered" evidence="4">
    <location>
        <begin position="1"/>
        <end position="26"/>
    </location>
</feature>
<feature type="region of interest" description="Disordered" evidence="4">
    <location>
        <begin position="779"/>
        <end position="801"/>
    </location>
</feature>
<dbReference type="InterPro" id="IPR015943">
    <property type="entry name" value="WD40/YVTN_repeat-like_dom_sf"/>
</dbReference>
<feature type="repeat" description="WD" evidence="3">
    <location>
        <begin position="265"/>
        <end position="297"/>
    </location>
</feature>
<dbReference type="AlphaFoldDB" id="A0A5F8GHT7"/>
<dbReference type="SMART" id="SM00320">
    <property type="entry name" value="WD40"/>
    <property type="match status" value="3"/>
</dbReference>
<dbReference type="Ensembl" id="ENSMODT00000069619.1">
    <property type="protein sequence ID" value="ENSMODP00000046721.1"/>
    <property type="gene ID" value="ENSMODG00000046740.1"/>
</dbReference>
<reference evidence="5" key="2">
    <citation type="submission" date="2025-08" db="UniProtKB">
        <authorList>
            <consortium name="Ensembl"/>
        </authorList>
    </citation>
    <scope>IDENTIFICATION</scope>
</reference>
<dbReference type="PANTHER" id="PTHR45532:SF1">
    <property type="entry name" value="WD REPEAT-CONTAINING PROTEIN 97"/>
    <property type="match status" value="1"/>
</dbReference>
<evidence type="ECO:0000256" key="2">
    <source>
        <dbReference type="ARBA" id="ARBA00022737"/>
    </source>
</evidence>
<feature type="compositionally biased region" description="Basic and acidic residues" evidence="4">
    <location>
        <begin position="653"/>
        <end position="666"/>
    </location>
</feature>
<dbReference type="SUPFAM" id="SSF50978">
    <property type="entry name" value="WD40 repeat-like"/>
    <property type="match status" value="1"/>
</dbReference>
<proteinExistence type="predicted"/>
<reference evidence="5 6" key="1">
    <citation type="journal article" date="2007" name="Nature">
        <title>Genome of the marsupial Monodelphis domestica reveals innovation in non-coding sequences.</title>
        <authorList>
            <person name="Mikkelsen T.S."/>
            <person name="Wakefield M.J."/>
            <person name="Aken B."/>
            <person name="Amemiya C.T."/>
            <person name="Chang J.L."/>
            <person name="Duke S."/>
            <person name="Garber M."/>
            <person name="Gentles A.J."/>
            <person name="Goodstadt L."/>
            <person name="Heger A."/>
            <person name="Jurka J."/>
            <person name="Kamal M."/>
            <person name="Mauceli E."/>
            <person name="Searle S.M."/>
            <person name="Sharpe T."/>
            <person name="Baker M.L."/>
            <person name="Batzer M.A."/>
            <person name="Benos P.V."/>
            <person name="Belov K."/>
            <person name="Clamp M."/>
            <person name="Cook A."/>
            <person name="Cuff J."/>
            <person name="Das R."/>
            <person name="Davidow L."/>
            <person name="Deakin J.E."/>
            <person name="Fazzari M.J."/>
            <person name="Glass J.L."/>
            <person name="Grabherr M."/>
            <person name="Greally J.M."/>
            <person name="Gu W."/>
            <person name="Hore T.A."/>
            <person name="Huttley G.A."/>
            <person name="Kleber M."/>
            <person name="Jirtle R.L."/>
            <person name="Koina E."/>
            <person name="Lee J.T."/>
            <person name="Mahony S."/>
            <person name="Marra M.A."/>
            <person name="Miller R.D."/>
            <person name="Nicholls R.D."/>
            <person name="Oda M."/>
            <person name="Papenfuss A.T."/>
            <person name="Parra Z.E."/>
            <person name="Pollock D.D."/>
            <person name="Ray D.A."/>
            <person name="Schein J.E."/>
            <person name="Speed T.P."/>
            <person name="Thompson K."/>
            <person name="VandeBerg J.L."/>
            <person name="Wade C.M."/>
            <person name="Walker J.A."/>
            <person name="Waters P.D."/>
            <person name="Webber C."/>
            <person name="Weidman J.R."/>
            <person name="Xie X."/>
            <person name="Zody M.C."/>
            <person name="Baldwin J."/>
            <person name="Abdouelleil A."/>
            <person name="Abdulkadir J."/>
            <person name="Abebe A."/>
            <person name="Abera B."/>
            <person name="Abreu J."/>
            <person name="Acer S.C."/>
            <person name="Aftuck L."/>
            <person name="Alexander A."/>
            <person name="An P."/>
            <person name="Anderson E."/>
            <person name="Anderson S."/>
            <person name="Arachi H."/>
            <person name="Azer M."/>
            <person name="Bachantsang P."/>
            <person name="Barry A."/>
            <person name="Bayul T."/>
            <person name="Berlin A."/>
            <person name="Bessette D."/>
            <person name="Bloom T."/>
            <person name="Bloom T."/>
            <person name="Boguslavskiy L."/>
            <person name="Bonnet C."/>
            <person name="Boukhgalter B."/>
            <person name="Bourzgui I."/>
            <person name="Brown A."/>
            <person name="Cahill P."/>
            <person name="Channer S."/>
            <person name="Cheshatsang Y."/>
            <person name="Chuda L."/>
            <person name="Citroen M."/>
            <person name="Collymore A."/>
            <person name="Cooke P."/>
            <person name="Costello M."/>
            <person name="D'Aco K."/>
            <person name="Daza R."/>
            <person name="De Haan G."/>
            <person name="DeGray S."/>
            <person name="DeMaso C."/>
            <person name="Dhargay N."/>
            <person name="Dooley K."/>
            <person name="Dooley E."/>
            <person name="Doricent M."/>
            <person name="Dorje P."/>
            <person name="Dorjee K."/>
            <person name="Dupes A."/>
            <person name="Elong R."/>
            <person name="Falk J."/>
            <person name="Farina A."/>
            <person name="Faro S."/>
            <person name="Ferguson D."/>
            <person name="Fisher S."/>
            <person name="Foley C.D."/>
            <person name="Franke A."/>
            <person name="Friedrich D."/>
            <person name="Gadbois L."/>
            <person name="Gearin G."/>
            <person name="Gearin C.R."/>
            <person name="Giannoukos G."/>
            <person name="Goode T."/>
            <person name="Graham J."/>
            <person name="Grandbois E."/>
            <person name="Grewal S."/>
            <person name="Gyaltsen K."/>
            <person name="Hafez N."/>
            <person name="Hagos B."/>
            <person name="Hall J."/>
            <person name="Henson C."/>
            <person name="Hollinger A."/>
            <person name="Honan T."/>
            <person name="Huard M.D."/>
            <person name="Hughes L."/>
            <person name="Hurhula B."/>
            <person name="Husby M.E."/>
            <person name="Kamat A."/>
            <person name="Kanga B."/>
            <person name="Kashin S."/>
            <person name="Khazanovich D."/>
            <person name="Kisner P."/>
            <person name="Lance K."/>
            <person name="Lara M."/>
            <person name="Lee W."/>
            <person name="Lennon N."/>
            <person name="Letendre F."/>
            <person name="LeVine R."/>
            <person name="Lipovsky A."/>
            <person name="Liu X."/>
            <person name="Liu J."/>
            <person name="Liu S."/>
            <person name="Lokyitsang T."/>
            <person name="Lokyitsang Y."/>
            <person name="Lubonja R."/>
            <person name="Lui A."/>
            <person name="MacDonald P."/>
            <person name="Magnisalis V."/>
            <person name="Maru K."/>
            <person name="Matthews C."/>
            <person name="McCusker W."/>
            <person name="McDonough S."/>
            <person name="Mehta T."/>
            <person name="Meldrim J."/>
            <person name="Meneus L."/>
            <person name="Mihai O."/>
            <person name="Mihalev A."/>
            <person name="Mihova T."/>
            <person name="Mittelman R."/>
            <person name="Mlenga V."/>
            <person name="Montmayeur A."/>
            <person name="Mulrain L."/>
            <person name="Navidi A."/>
            <person name="Naylor J."/>
            <person name="Negash T."/>
            <person name="Nguyen T."/>
            <person name="Nguyen N."/>
            <person name="Nicol R."/>
            <person name="Norbu C."/>
            <person name="Norbu N."/>
            <person name="Novod N."/>
            <person name="O'Neill B."/>
            <person name="Osman S."/>
            <person name="Markiewicz E."/>
            <person name="Oyono O.L."/>
            <person name="Patti C."/>
            <person name="Phunkhang P."/>
            <person name="Pierre F."/>
            <person name="Priest M."/>
            <person name="Raghuraman S."/>
            <person name="Rege F."/>
            <person name="Reyes R."/>
            <person name="Rise C."/>
            <person name="Rogov P."/>
            <person name="Ross K."/>
            <person name="Ryan E."/>
            <person name="Settipalli S."/>
            <person name="Shea T."/>
            <person name="Sherpa N."/>
            <person name="Shi L."/>
            <person name="Shih D."/>
            <person name="Sparrow T."/>
            <person name="Spaulding J."/>
            <person name="Stalker J."/>
            <person name="Stange-Thomann N."/>
            <person name="Stavropoulos S."/>
            <person name="Stone C."/>
            <person name="Strader C."/>
            <person name="Tesfaye S."/>
            <person name="Thomson T."/>
            <person name="Thoulutsang Y."/>
            <person name="Thoulutsang D."/>
            <person name="Topham K."/>
            <person name="Topping I."/>
            <person name="Tsamla T."/>
            <person name="Vassiliev H."/>
            <person name="Vo A."/>
            <person name="Wangchuk T."/>
            <person name="Wangdi T."/>
            <person name="Weiand M."/>
            <person name="Wilkinson J."/>
            <person name="Wilson A."/>
            <person name="Yadav S."/>
            <person name="Young G."/>
            <person name="Yu Q."/>
            <person name="Zembek L."/>
            <person name="Zhong D."/>
            <person name="Zimmer A."/>
            <person name="Zwirko Z."/>
            <person name="Jaffe D.B."/>
            <person name="Alvarez P."/>
            <person name="Brockman W."/>
            <person name="Butler J."/>
            <person name="Chin C."/>
            <person name="Gnerre S."/>
            <person name="MacCallum I."/>
            <person name="Graves J.A."/>
            <person name="Ponting C.P."/>
            <person name="Breen M."/>
            <person name="Samollow P.B."/>
            <person name="Lander E.S."/>
            <person name="Lindblad-Toh K."/>
        </authorList>
    </citation>
    <scope>NUCLEOTIDE SEQUENCE [LARGE SCALE GENOMIC DNA]</scope>
</reference>
<keyword evidence="6" id="KW-1185">Reference proteome</keyword>
<feature type="compositionally biased region" description="Low complexity" evidence="4">
    <location>
        <begin position="786"/>
        <end position="801"/>
    </location>
</feature>
<reference evidence="5" key="3">
    <citation type="submission" date="2025-09" db="UniProtKB">
        <authorList>
            <consortium name="Ensembl"/>
        </authorList>
    </citation>
    <scope>IDENTIFICATION</scope>
</reference>
<dbReference type="PROSITE" id="PS50082">
    <property type="entry name" value="WD_REPEATS_2"/>
    <property type="match status" value="2"/>
</dbReference>
<dbReference type="PROSITE" id="PS00678">
    <property type="entry name" value="WD_REPEATS_1"/>
    <property type="match status" value="1"/>
</dbReference>
<feature type="compositionally biased region" description="Low complexity" evidence="4">
    <location>
        <begin position="9"/>
        <end position="26"/>
    </location>
</feature>
<dbReference type="Gene3D" id="2.130.10.10">
    <property type="entry name" value="YVTN repeat-like/Quinoprotein amine dehydrogenase"/>
    <property type="match status" value="2"/>
</dbReference>
<dbReference type="InterPro" id="IPR036322">
    <property type="entry name" value="WD40_repeat_dom_sf"/>
</dbReference>
<dbReference type="GeneTree" id="ENSGT00940000163397"/>
<protein>
    <submittedName>
        <fullName evidence="5">Uncharacterized protein</fullName>
    </submittedName>
</protein>
<evidence type="ECO:0000256" key="4">
    <source>
        <dbReference type="SAM" id="MobiDB-lite"/>
    </source>
</evidence>
<evidence type="ECO:0000256" key="3">
    <source>
        <dbReference type="PROSITE-ProRule" id="PRU00221"/>
    </source>
</evidence>
<evidence type="ECO:0000256" key="1">
    <source>
        <dbReference type="ARBA" id="ARBA00022574"/>
    </source>
</evidence>
<evidence type="ECO:0000313" key="5">
    <source>
        <dbReference type="Ensembl" id="ENSMODP00000046721.1"/>
    </source>
</evidence>
<keyword evidence="2" id="KW-0677">Repeat</keyword>
<accession>A0A5F8GHT7</accession>
<feature type="repeat" description="WD" evidence="3">
    <location>
        <begin position="306"/>
        <end position="347"/>
    </location>
</feature>
<dbReference type="PANTHER" id="PTHR45532">
    <property type="entry name" value="WD REPEAT-CONTAINING PROTEIN 97"/>
    <property type="match status" value="1"/>
</dbReference>